<dbReference type="KEGG" id="zju:107411145"/>
<dbReference type="InParanoid" id="A0A6P3Z9I4"/>
<evidence type="ECO:0000256" key="1">
    <source>
        <dbReference type="SAM" id="MobiDB-lite"/>
    </source>
</evidence>
<organism evidence="2 3">
    <name type="scientific">Ziziphus jujuba</name>
    <name type="common">Chinese jujube</name>
    <name type="synonym">Ziziphus sativa</name>
    <dbReference type="NCBI Taxonomy" id="326968"/>
    <lineage>
        <taxon>Eukaryota</taxon>
        <taxon>Viridiplantae</taxon>
        <taxon>Streptophyta</taxon>
        <taxon>Embryophyta</taxon>
        <taxon>Tracheophyta</taxon>
        <taxon>Spermatophyta</taxon>
        <taxon>Magnoliopsida</taxon>
        <taxon>eudicotyledons</taxon>
        <taxon>Gunneridae</taxon>
        <taxon>Pentapetalae</taxon>
        <taxon>rosids</taxon>
        <taxon>fabids</taxon>
        <taxon>Rosales</taxon>
        <taxon>Rhamnaceae</taxon>
        <taxon>Paliureae</taxon>
        <taxon>Ziziphus</taxon>
    </lineage>
</organism>
<feature type="region of interest" description="Disordered" evidence="1">
    <location>
        <begin position="500"/>
        <end position="541"/>
    </location>
</feature>
<dbReference type="GeneID" id="107411145"/>
<dbReference type="AlphaFoldDB" id="A0A6P3Z9I4"/>
<name>A0A6P3Z9I4_ZIZJJ</name>
<feature type="region of interest" description="Disordered" evidence="1">
    <location>
        <begin position="1"/>
        <end position="34"/>
    </location>
</feature>
<gene>
    <name evidence="3" type="primary">LOC107411145</name>
</gene>
<feature type="compositionally biased region" description="Basic and acidic residues" evidence="1">
    <location>
        <begin position="398"/>
        <end position="442"/>
    </location>
</feature>
<evidence type="ECO:0000313" key="3">
    <source>
        <dbReference type="RefSeq" id="XP_015874163.1"/>
    </source>
</evidence>
<proteinExistence type="predicted"/>
<sequence>MRPGGMTVGRRRRTEPEANKPAGTGEQKRSAKEDETVMVLSDEHKECTMETEVAVLRKRWELASVLNFLNVFEPVIGSDLKLSAEEIETGLINPDSSLAKLHITLLKGIPPVNRSLNGSDAWVTVLCNKLISWWPWLAEGEIPLKAAKGEEISRYRGLGPTQRLLILKALCELRVDQDDTVSYISDAIKKGMHISSFRKDKIGGVTNGTSYWYDGNATIGYRLYKEVTMLDSKAKSKVKGCSNLPTLSFKWETLATNLQEFHKVTDKLKSSKDVTEAAVGWTVETDVIPVLENLEKKKERARKRKQRQDMLLNDIRRSSVAGVTRSCRNRVPVNYTFDEYDRAINEAIQITKFRRLQTAEDKRQERKQSDHGRSYIATDSAADRNTNPEDNFGGETIKVLDNDADHSGKEDDLSDADTKYEMLKEVHSDADDSDYGGKKDNDYNIGTDSSDFEADENNEQNQENNKKGGVVRKPVALGVRWSTRLAGAIDHPVVEERNLRTKNRLRQRPTRNSALDLLVVPDTEDEISSKSSDSGESGREN</sequence>
<evidence type="ECO:0000313" key="2">
    <source>
        <dbReference type="Proteomes" id="UP001652623"/>
    </source>
</evidence>
<feature type="compositionally biased region" description="Basic and acidic residues" evidence="1">
    <location>
        <begin position="357"/>
        <end position="373"/>
    </location>
</feature>
<dbReference type="PANTHER" id="PTHR14296">
    <property type="entry name" value="REMODELING AND SPACING FACTOR 1"/>
    <property type="match status" value="1"/>
</dbReference>
<feature type="region of interest" description="Disordered" evidence="1">
    <location>
        <begin position="357"/>
        <end position="469"/>
    </location>
</feature>
<dbReference type="GO" id="GO:0006355">
    <property type="term" value="P:regulation of DNA-templated transcription"/>
    <property type="evidence" value="ECO:0007669"/>
    <property type="project" value="InterPro"/>
</dbReference>
<accession>A0A6P3Z9I4</accession>
<dbReference type="RefSeq" id="XP_015874163.1">
    <property type="nucleotide sequence ID" value="XM_016018677.4"/>
</dbReference>
<keyword evidence="2" id="KW-1185">Reference proteome</keyword>
<dbReference type="Proteomes" id="UP001652623">
    <property type="component" value="Chromosome 5"/>
</dbReference>
<protein>
    <submittedName>
        <fullName evidence="3">DDT domain-containing protein DDR4</fullName>
    </submittedName>
</protein>
<reference evidence="3" key="1">
    <citation type="submission" date="2025-08" db="UniProtKB">
        <authorList>
            <consortium name="RefSeq"/>
        </authorList>
    </citation>
    <scope>IDENTIFICATION</scope>
    <source>
        <tissue evidence="3">Seedling</tissue>
    </source>
</reference>
<dbReference type="GO" id="GO:0031213">
    <property type="term" value="C:RSF complex"/>
    <property type="evidence" value="ECO:0007669"/>
    <property type="project" value="InterPro"/>
</dbReference>
<dbReference type="FunCoup" id="A0A6P3Z9I4">
    <property type="interactions" value="138"/>
</dbReference>
<feature type="compositionally biased region" description="Basic residues" evidence="1">
    <location>
        <begin position="500"/>
        <end position="509"/>
    </location>
</feature>
<dbReference type="PANTHER" id="PTHR14296:SF12">
    <property type="entry name" value="DDT DOMAIN-CONTAINING PROTEIN DDR4 ISOFORM X1"/>
    <property type="match status" value="1"/>
</dbReference>
<dbReference type="InterPro" id="IPR028938">
    <property type="entry name" value="Rsf1-like"/>
</dbReference>